<name>A0A4P7PRD7_9FLAO</name>
<dbReference type="InterPro" id="IPR015943">
    <property type="entry name" value="WD40/YVTN_repeat-like_dom_sf"/>
</dbReference>
<evidence type="ECO:0000313" key="4">
    <source>
        <dbReference type="EMBL" id="QBZ97136.1"/>
    </source>
</evidence>
<dbReference type="Pfam" id="PF18962">
    <property type="entry name" value="Por_Secre_tail"/>
    <property type="match status" value="1"/>
</dbReference>
<dbReference type="AlphaFoldDB" id="A0A4P7PRD7"/>
<organism evidence="4 5">
    <name type="scientific">Flavobacterium sangjuense</name>
    <dbReference type="NCBI Taxonomy" id="2518177"/>
    <lineage>
        <taxon>Bacteria</taxon>
        <taxon>Pseudomonadati</taxon>
        <taxon>Bacteroidota</taxon>
        <taxon>Flavobacteriia</taxon>
        <taxon>Flavobacteriales</taxon>
        <taxon>Flavobacteriaceae</taxon>
        <taxon>Flavobacterium</taxon>
    </lineage>
</organism>
<dbReference type="PANTHER" id="PTHR47199">
    <property type="entry name" value="PHOTOSYSTEM II STABILITY/ASSEMBLY FACTOR HCF136, CHLOROPLASTIC"/>
    <property type="match status" value="1"/>
</dbReference>
<dbReference type="SUPFAM" id="SSF110296">
    <property type="entry name" value="Oligoxyloglucan reducing end-specific cellobiohydrolase"/>
    <property type="match status" value="1"/>
</dbReference>
<protein>
    <recommendedName>
        <fullName evidence="3">Secretion system C-terminal sorting domain-containing protein</fullName>
    </recommendedName>
</protein>
<feature type="chain" id="PRO_5020891161" description="Secretion system C-terminal sorting domain-containing protein" evidence="2">
    <location>
        <begin position="19"/>
        <end position="448"/>
    </location>
</feature>
<keyword evidence="5" id="KW-1185">Reference proteome</keyword>
<dbReference type="PANTHER" id="PTHR47199:SF2">
    <property type="entry name" value="PHOTOSYSTEM II STABILITY_ASSEMBLY FACTOR HCF136, CHLOROPLASTIC"/>
    <property type="match status" value="1"/>
</dbReference>
<feature type="signal peptide" evidence="2">
    <location>
        <begin position="1"/>
        <end position="18"/>
    </location>
</feature>
<evidence type="ECO:0000256" key="1">
    <source>
        <dbReference type="ARBA" id="ARBA00022729"/>
    </source>
</evidence>
<accession>A0A4P7PRD7</accession>
<keyword evidence="1 2" id="KW-0732">Signal</keyword>
<dbReference type="KEGG" id="fsn:GS03_00622"/>
<dbReference type="Proteomes" id="UP000296862">
    <property type="component" value="Chromosome"/>
</dbReference>
<dbReference type="Gene3D" id="2.130.10.10">
    <property type="entry name" value="YVTN repeat-like/Quinoprotein amine dehydrogenase"/>
    <property type="match status" value="2"/>
</dbReference>
<evidence type="ECO:0000259" key="3">
    <source>
        <dbReference type="Pfam" id="PF18962"/>
    </source>
</evidence>
<proteinExistence type="predicted"/>
<sequence length="448" mass="47192">MKKLLLFSLLVFAFTSNAQVSWTTQNTNFPVDGSYTGDIAVVDANIAWALVQRVTATNHQTFSKTINGGTNWTTGSIGVGNTTGLGIGNITAVDASTAWVSTFPTGSTSAQQGVYKTIDGGTTWTRQTTAAFSSSPSLSFCNFVYFFDANNGVCMGDKRGGYFEIYTTTNGGTNWTRTPSANIAASATDYGYTGKYYANGNTVWFGTDGGELMRSTDKGLNWTKITTPIPDFGGGTDTTSIAEFAFSDNNNGFILKETYDGLPTPTFLETELFRTADGGATWTPVTFGTGIFHGALAFAGPGMLVTGGSSDGNFGSSYSLNNGLTWTAIDGLSHTCLALKSDTLGWGGGFATTGVGGAFKFNNTLGTPSFNAAKFKVFPNPAISTVTIAAENADSYNLSVTDVTGKIVMTKSLNGIENTLDISSLSTGAYFFELSSDNTKDVIKILKN</sequence>
<dbReference type="OrthoDB" id="610388at2"/>
<dbReference type="NCBIfam" id="TIGR04183">
    <property type="entry name" value="Por_Secre_tail"/>
    <property type="match status" value="1"/>
</dbReference>
<dbReference type="RefSeq" id="WP_136151110.1">
    <property type="nucleotide sequence ID" value="NZ_CP038810.1"/>
</dbReference>
<dbReference type="InterPro" id="IPR026444">
    <property type="entry name" value="Secre_tail"/>
</dbReference>
<dbReference type="EMBL" id="CP038810">
    <property type="protein sequence ID" value="QBZ97136.1"/>
    <property type="molecule type" value="Genomic_DNA"/>
</dbReference>
<evidence type="ECO:0000313" key="5">
    <source>
        <dbReference type="Proteomes" id="UP000296862"/>
    </source>
</evidence>
<feature type="domain" description="Secretion system C-terminal sorting" evidence="3">
    <location>
        <begin position="377"/>
        <end position="444"/>
    </location>
</feature>
<evidence type="ECO:0000256" key="2">
    <source>
        <dbReference type="SAM" id="SignalP"/>
    </source>
</evidence>
<reference evidence="4 5" key="1">
    <citation type="submission" date="2019-04" db="EMBL/GenBank/DDBJ databases">
        <title>Flavobacterium sp. GS03.</title>
        <authorList>
            <person name="Kim H."/>
        </authorList>
    </citation>
    <scope>NUCLEOTIDE SEQUENCE [LARGE SCALE GENOMIC DNA]</scope>
    <source>
        <strain evidence="4 5">GS03</strain>
    </source>
</reference>
<gene>
    <name evidence="4" type="ORF">GS03_00622</name>
</gene>